<dbReference type="InterPro" id="IPR036188">
    <property type="entry name" value="FAD/NAD-bd_sf"/>
</dbReference>
<comment type="cofactor">
    <cofactor evidence="1">
        <name>FAD</name>
        <dbReference type="ChEBI" id="CHEBI:57692"/>
    </cofactor>
</comment>
<dbReference type="Gene3D" id="3.30.390.30">
    <property type="match status" value="1"/>
</dbReference>
<evidence type="ECO:0000313" key="8">
    <source>
        <dbReference type="Proteomes" id="UP000199622"/>
    </source>
</evidence>
<dbReference type="InterPro" id="IPR050446">
    <property type="entry name" value="FAD-oxidoreductase/Apoptosis"/>
</dbReference>
<dbReference type="SUPFAM" id="SSF55424">
    <property type="entry name" value="FAD/NAD-linked reductases, dimerisation (C-terminal) domain"/>
    <property type="match status" value="1"/>
</dbReference>
<dbReference type="PRINTS" id="PR00368">
    <property type="entry name" value="FADPNR"/>
</dbReference>
<dbReference type="Pfam" id="PF07992">
    <property type="entry name" value="Pyr_redox_2"/>
    <property type="match status" value="1"/>
</dbReference>
<dbReference type="STRING" id="208445.SAMN04489727_6074"/>
<organism evidence="7 8">
    <name type="scientific">Amycolatopsis tolypomycina</name>
    <dbReference type="NCBI Taxonomy" id="208445"/>
    <lineage>
        <taxon>Bacteria</taxon>
        <taxon>Bacillati</taxon>
        <taxon>Actinomycetota</taxon>
        <taxon>Actinomycetes</taxon>
        <taxon>Pseudonocardiales</taxon>
        <taxon>Pseudonocardiaceae</taxon>
        <taxon>Amycolatopsis</taxon>
    </lineage>
</organism>
<dbReference type="InterPro" id="IPR016156">
    <property type="entry name" value="FAD/NAD-linked_Rdtase_dimer_sf"/>
</dbReference>
<dbReference type="InterPro" id="IPR023753">
    <property type="entry name" value="FAD/NAD-binding_dom"/>
</dbReference>
<proteinExistence type="predicted"/>
<dbReference type="RefSeq" id="WP_091313662.1">
    <property type="nucleotide sequence ID" value="NZ_FNSO01000004.1"/>
</dbReference>
<dbReference type="PANTHER" id="PTHR43557">
    <property type="entry name" value="APOPTOSIS-INDUCING FACTOR 1"/>
    <property type="match status" value="1"/>
</dbReference>
<dbReference type="PANTHER" id="PTHR43557:SF2">
    <property type="entry name" value="RIESKE DOMAIN-CONTAINING PROTEIN-RELATED"/>
    <property type="match status" value="1"/>
</dbReference>
<name>A0A1H4XDI7_9PSEU</name>
<feature type="domain" description="FAD/NAD(P)-binding" evidence="5">
    <location>
        <begin position="5"/>
        <end position="293"/>
    </location>
</feature>
<sequence>MAADRVVVVGASMAGLRAAEAVRKAGYAGEVVVIGDEPHMPYNRPPLSKTALGAEPEDLAFRVPRHARDVTWRLGEPVTAADLAARTVTLAGGEVLGWSGLVIATGLRPRRLPLPGPDRCVIRTLEDAARVRAALRPGARLVVVGAGFIGCEVAAAARALGASVDVVAPERVPVERPLGRLLGAALRRRHEAHGVRFHLGTVPVAYRATSVLLADGTELPADLVVEAVGCVPATDWLAGTGLDLTDGVLCDHALRAGGRPDVVACGDLARFPNPLFDAVPRRVEHWTMATDTGKRAGTTLGRHLTGAGADETPFTPVPSFWSDQYDFRLQSYGAVGLGGEIRVLEGDVDDEAAVGYHRDGRLTGVVLLGLGGRYPHYRSLVVSGGLAVR</sequence>
<evidence type="ECO:0000256" key="2">
    <source>
        <dbReference type="ARBA" id="ARBA00022630"/>
    </source>
</evidence>
<dbReference type="Pfam" id="PF14759">
    <property type="entry name" value="Reductase_C"/>
    <property type="match status" value="1"/>
</dbReference>
<dbReference type="Proteomes" id="UP000199622">
    <property type="component" value="Unassembled WGS sequence"/>
</dbReference>
<accession>A0A1H4XDI7</accession>
<dbReference type="AlphaFoldDB" id="A0A1H4XDI7"/>
<evidence type="ECO:0000256" key="4">
    <source>
        <dbReference type="ARBA" id="ARBA00023002"/>
    </source>
</evidence>
<gene>
    <name evidence="7" type="ORF">SAMN04489727_6074</name>
</gene>
<evidence type="ECO:0000259" key="6">
    <source>
        <dbReference type="Pfam" id="PF14759"/>
    </source>
</evidence>
<dbReference type="GO" id="GO:0005737">
    <property type="term" value="C:cytoplasm"/>
    <property type="evidence" value="ECO:0007669"/>
    <property type="project" value="TreeGrafter"/>
</dbReference>
<keyword evidence="3" id="KW-0274">FAD</keyword>
<evidence type="ECO:0000256" key="1">
    <source>
        <dbReference type="ARBA" id="ARBA00001974"/>
    </source>
</evidence>
<dbReference type="OrthoDB" id="4475657at2"/>
<evidence type="ECO:0000256" key="3">
    <source>
        <dbReference type="ARBA" id="ARBA00022827"/>
    </source>
</evidence>
<keyword evidence="8" id="KW-1185">Reference proteome</keyword>
<keyword evidence="2" id="KW-0285">Flavoprotein</keyword>
<reference evidence="8" key="1">
    <citation type="submission" date="2016-10" db="EMBL/GenBank/DDBJ databases">
        <authorList>
            <person name="Varghese N."/>
            <person name="Submissions S."/>
        </authorList>
    </citation>
    <scope>NUCLEOTIDE SEQUENCE [LARGE SCALE GENOMIC DNA]</scope>
    <source>
        <strain evidence="8">DSM 44544</strain>
    </source>
</reference>
<dbReference type="InterPro" id="IPR028202">
    <property type="entry name" value="Reductase_C"/>
</dbReference>
<dbReference type="GO" id="GO:0016651">
    <property type="term" value="F:oxidoreductase activity, acting on NAD(P)H"/>
    <property type="evidence" value="ECO:0007669"/>
    <property type="project" value="TreeGrafter"/>
</dbReference>
<keyword evidence="4" id="KW-0560">Oxidoreductase</keyword>
<dbReference type="SUPFAM" id="SSF51905">
    <property type="entry name" value="FAD/NAD(P)-binding domain"/>
    <property type="match status" value="2"/>
</dbReference>
<dbReference type="EMBL" id="FNSO01000004">
    <property type="protein sequence ID" value="SED02871.1"/>
    <property type="molecule type" value="Genomic_DNA"/>
</dbReference>
<evidence type="ECO:0000313" key="7">
    <source>
        <dbReference type="EMBL" id="SED02871.1"/>
    </source>
</evidence>
<feature type="domain" description="Reductase C-terminal" evidence="6">
    <location>
        <begin position="320"/>
        <end position="382"/>
    </location>
</feature>
<protein>
    <submittedName>
        <fullName evidence="7">Reductase C-terminal</fullName>
    </submittedName>
</protein>
<dbReference type="Gene3D" id="3.50.50.60">
    <property type="entry name" value="FAD/NAD(P)-binding domain"/>
    <property type="match status" value="2"/>
</dbReference>
<evidence type="ECO:0000259" key="5">
    <source>
        <dbReference type="Pfam" id="PF07992"/>
    </source>
</evidence>